<proteinExistence type="predicted"/>
<dbReference type="Proteomes" id="UP001286313">
    <property type="component" value="Unassembled WGS sequence"/>
</dbReference>
<keyword evidence="1" id="KW-0479">Metal-binding</keyword>
<gene>
    <name evidence="4" type="ORF">Pcinc_026312</name>
</gene>
<dbReference type="SMART" id="SM00356">
    <property type="entry name" value="ZnF_C3H1"/>
    <property type="match status" value="2"/>
</dbReference>
<evidence type="ECO:0000313" key="5">
    <source>
        <dbReference type="Proteomes" id="UP001286313"/>
    </source>
</evidence>
<feature type="compositionally biased region" description="Polar residues" evidence="2">
    <location>
        <begin position="142"/>
        <end position="151"/>
    </location>
</feature>
<keyword evidence="5" id="KW-1185">Reference proteome</keyword>
<reference evidence="4" key="1">
    <citation type="submission" date="2023-10" db="EMBL/GenBank/DDBJ databases">
        <title>Genome assemblies of two species of porcelain crab, Petrolisthes cinctipes and Petrolisthes manimaculis (Anomura: Porcellanidae).</title>
        <authorList>
            <person name="Angst P."/>
        </authorList>
    </citation>
    <scope>NUCLEOTIDE SEQUENCE</scope>
    <source>
        <strain evidence="4">PB745_01</strain>
        <tissue evidence="4">Gill</tissue>
    </source>
</reference>
<dbReference type="GO" id="GO:0008270">
    <property type="term" value="F:zinc ion binding"/>
    <property type="evidence" value="ECO:0007669"/>
    <property type="project" value="UniProtKB-KW"/>
</dbReference>
<protein>
    <recommendedName>
        <fullName evidence="3">C3H1-type domain-containing protein</fullName>
    </recommendedName>
</protein>
<accession>A0AAE1KBT5</accession>
<evidence type="ECO:0000313" key="4">
    <source>
        <dbReference type="EMBL" id="KAK3868283.1"/>
    </source>
</evidence>
<dbReference type="Gene3D" id="4.10.1000.10">
    <property type="entry name" value="Zinc finger, CCCH-type"/>
    <property type="match status" value="1"/>
</dbReference>
<comment type="caution">
    <text evidence="4">The sequence shown here is derived from an EMBL/GenBank/DDBJ whole genome shotgun (WGS) entry which is preliminary data.</text>
</comment>
<dbReference type="InterPro" id="IPR000571">
    <property type="entry name" value="Znf_CCCH"/>
</dbReference>
<organism evidence="4 5">
    <name type="scientific">Petrolisthes cinctipes</name>
    <name type="common">Flat porcelain crab</name>
    <dbReference type="NCBI Taxonomy" id="88211"/>
    <lineage>
        <taxon>Eukaryota</taxon>
        <taxon>Metazoa</taxon>
        <taxon>Ecdysozoa</taxon>
        <taxon>Arthropoda</taxon>
        <taxon>Crustacea</taxon>
        <taxon>Multicrustacea</taxon>
        <taxon>Malacostraca</taxon>
        <taxon>Eumalacostraca</taxon>
        <taxon>Eucarida</taxon>
        <taxon>Decapoda</taxon>
        <taxon>Pleocyemata</taxon>
        <taxon>Anomura</taxon>
        <taxon>Galatheoidea</taxon>
        <taxon>Porcellanidae</taxon>
        <taxon>Petrolisthes</taxon>
    </lineage>
</organism>
<feature type="region of interest" description="Disordered" evidence="2">
    <location>
        <begin position="53"/>
        <end position="153"/>
    </location>
</feature>
<feature type="domain" description="C3H1-type" evidence="3">
    <location>
        <begin position="149"/>
        <end position="179"/>
    </location>
</feature>
<feature type="compositionally biased region" description="Low complexity" evidence="2">
    <location>
        <begin position="247"/>
        <end position="271"/>
    </location>
</feature>
<keyword evidence="1" id="KW-0863">Zinc-finger</keyword>
<name>A0AAE1KBT5_PETCI</name>
<evidence type="ECO:0000256" key="2">
    <source>
        <dbReference type="SAM" id="MobiDB-lite"/>
    </source>
</evidence>
<feature type="compositionally biased region" description="Polar residues" evidence="2">
    <location>
        <begin position="59"/>
        <end position="85"/>
    </location>
</feature>
<dbReference type="PROSITE" id="PS50103">
    <property type="entry name" value="ZF_C3H1"/>
    <property type="match status" value="1"/>
</dbReference>
<feature type="compositionally biased region" description="Basic and acidic residues" evidence="2">
    <location>
        <begin position="231"/>
        <end position="242"/>
    </location>
</feature>
<evidence type="ECO:0000259" key="3">
    <source>
        <dbReference type="PROSITE" id="PS50103"/>
    </source>
</evidence>
<evidence type="ECO:0000256" key="1">
    <source>
        <dbReference type="PROSITE-ProRule" id="PRU00723"/>
    </source>
</evidence>
<sequence>MWIHYRCTGMPTYLLITLTKSSRRYTCQVCTKDNHANYEELFAEIENCKSEEQEAYKSMSEQGHNPTNGTGEPDRSTTPTSSNTNLDEDTDHQEATPTEDARTNREGQVPLDLDWETNIPLPSQARETETQLGLTPGRKHTNANPSSNTRNPRVCRYYRKGTCKHGVSGKGCKFYHPKPCQRLINHGPRGKRGCTLGSECPNYHPILCRNSIQKQICVNKDCTYTHIRGTKREQREQEESKNHSPLQQVSQRPQQQFAPRPPQQVQQRPEQTTTATSHNNFLEMMLEMKHTMANLSKVVEAQGLLLQNQMEKQINQAQLQAPISHQMFPWLNAVKGH</sequence>
<dbReference type="EMBL" id="JAWQEG010003048">
    <property type="protein sequence ID" value="KAK3868283.1"/>
    <property type="molecule type" value="Genomic_DNA"/>
</dbReference>
<dbReference type="AlphaFoldDB" id="A0AAE1KBT5"/>
<feature type="zinc finger region" description="C3H1-type" evidence="1">
    <location>
        <begin position="149"/>
        <end position="179"/>
    </location>
</feature>
<feature type="region of interest" description="Disordered" evidence="2">
    <location>
        <begin position="231"/>
        <end position="274"/>
    </location>
</feature>
<keyword evidence="1" id="KW-0862">Zinc</keyword>